<protein>
    <submittedName>
        <fullName evidence="6">6-hydroxytryprostatin B O-methyltransferase</fullName>
    </submittedName>
</protein>
<evidence type="ECO:0000313" key="6">
    <source>
        <dbReference type="EMBL" id="PIA93164.1"/>
    </source>
</evidence>
<dbReference type="SUPFAM" id="SSF53335">
    <property type="entry name" value="S-adenosyl-L-methionine-dependent methyltransferases"/>
    <property type="match status" value="1"/>
</dbReference>
<dbReference type="GO" id="GO:0032259">
    <property type="term" value="P:methylation"/>
    <property type="evidence" value="ECO:0007669"/>
    <property type="project" value="UniProtKB-KW"/>
</dbReference>
<evidence type="ECO:0000256" key="3">
    <source>
        <dbReference type="ARBA" id="ARBA00022691"/>
    </source>
</evidence>
<accession>A0A2G5HKT0</accession>
<dbReference type="PANTHER" id="PTHR43712:SF5">
    <property type="entry name" value="O-METHYLTRANSFERASE ASQN-RELATED"/>
    <property type="match status" value="1"/>
</dbReference>
<dbReference type="InterPro" id="IPR036388">
    <property type="entry name" value="WH-like_DNA-bd_sf"/>
</dbReference>
<dbReference type="InterPro" id="IPR036390">
    <property type="entry name" value="WH_DNA-bd_sf"/>
</dbReference>
<gene>
    <name evidence="6" type="ORF">CB0940_05063</name>
</gene>
<evidence type="ECO:0000256" key="2">
    <source>
        <dbReference type="ARBA" id="ARBA00022679"/>
    </source>
</evidence>
<proteinExistence type="predicted"/>
<dbReference type="GO" id="GO:0008171">
    <property type="term" value="F:O-methyltransferase activity"/>
    <property type="evidence" value="ECO:0007669"/>
    <property type="project" value="InterPro"/>
</dbReference>
<feature type="domain" description="O-methyltransferase C-terminal" evidence="5">
    <location>
        <begin position="125"/>
        <end position="320"/>
    </location>
</feature>
<organism evidence="6 7">
    <name type="scientific">Cercospora beticola</name>
    <name type="common">Sugarbeet leaf spot fungus</name>
    <dbReference type="NCBI Taxonomy" id="122368"/>
    <lineage>
        <taxon>Eukaryota</taxon>
        <taxon>Fungi</taxon>
        <taxon>Dikarya</taxon>
        <taxon>Ascomycota</taxon>
        <taxon>Pezizomycotina</taxon>
        <taxon>Dothideomycetes</taxon>
        <taxon>Dothideomycetidae</taxon>
        <taxon>Mycosphaerellales</taxon>
        <taxon>Mycosphaerellaceae</taxon>
        <taxon>Cercospora</taxon>
    </lineage>
</organism>
<evidence type="ECO:0000259" key="5">
    <source>
        <dbReference type="Pfam" id="PF00891"/>
    </source>
</evidence>
<reference evidence="6 7" key="1">
    <citation type="submission" date="2015-10" db="EMBL/GenBank/DDBJ databases">
        <title>The cercosporin biosynthetic gene cluster was horizontally transferred to several fungal lineages and shown to be expanded in Cercospora beticola based on microsynteny with recipient genomes.</title>
        <authorList>
            <person name="De Jonge R."/>
            <person name="Ebert M.K."/>
            <person name="Suttle J.C."/>
            <person name="Jurick Ii W.M."/>
            <person name="Secor G.A."/>
            <person name="Thomma B.P."/>
            <person name="Van De Peer Y."/>
            <person name="Bolton M.D."/>
        </authorList>
    </citation>
    <scope>NUCLEOTIDE SEQUENCE [LARGE SCALE GENOMIC DNA]</scope>
    <source>
        <strain evidence="6 7">09-40</strain>
    </source>
</reference>
<sequence length="346" mass="38786">MHGFTQTAFLGLMRFIFEFRIAQLVPVGGDAKISYGDVAEKTLVRAGVLRQILRAAIAFGMFEEKQQGYIAHSPITRAWVNSDQMSDWFSMLEIGSTGLNNLAPALRKWPEADSPAKSAIMFAIGTGDADFYQYLDRSPSKAKHFAAVMSLYQAGDGYDPRHTVNNFDWSKVNHLVDVGGSTGEIAFMLKKQCPDLQITVQDLPSTIQAVRKQSNVDLQGVNFMEHDFFKPQPVHRADVYMLRWILHNWSDAMATRILQALIPGLKPGATVLIVDEIMPAIGTVPPEIERNQRTLDLTMLTLFNAKVRELEDWKQLVATADSRFLISNITEPEGSRLSLIELQWQG</sequence>
<name>A0A2G5HKT0_CERBT</name>
<dbReference type="PANTHER" id="PTHR43712">
    <property type="entry name" value="PUTATIVE (AFU_ORTHOLOGUE AFUA_4G14580)-RELATED"/>
    <property type="match status" value="1"/>
</dbReference>
<dbReference type="InterPro" id="IPR029063">
    <property type="entry name" value="SAM-dependent_MTases_sf"/>
</dbReference>
<keyword evidence="2 6" id="KW-0808">Transferase</keyword>
<evidence type="ECO:0000256" key="1">
    <source>
        <dbReference type="ARBA" id="ARBA00022603"/>
    </source>
</evidence>
<dbReference type="EMBL" id="LKMD01000105">
    <property type="protein sequence ID" value="PIA93164.1"/>
    <property type="molecule type" value="Genomic_DNA"/>
</dbReference>
<dbReference type="PROSITE" id="PS51683">
    <property type="entry name" value="SAM_OMT_II"/>
    <property type="match status" value="1"/>
</dbReference>
<dbReference type="Gene3D" id="3.40.50.150">
    <property type="entry name" value="Vaccinia Virus protein VP39"/>
    <property type="match status" value="1"/>
</dbReference>
<dbReference type="Gene3D" id="1.10.10.10">
    <property type="entry name" value="Winged helix-like DNA-binding domain superfamily/Winged helix DNA-binding domain"/>
    <property type="match status" value="1"/>
</dbReference>
<dbReference type="SUPFAM" id="SSF46785">
    <property type="entry name" value="Winged helix' DNA-binding domain"/>
    <property type="match status" value="1"/>
</dbReference>
<keyword evidence="3" id="KW-0949">S-adenosyl-L-methionine</keyword>
<dbReference type="OrthoDB" id="1606438at2759"/>
<feature type="chain" id="PRO_5013962544" evidence="4">
    <location>
        <begin position="23"/>
        <end position="346"/>
    </location>
</feature>
<comment type="caution">
    <text evidence="6">The sequence shown here is derived from an EMBL/GenBank/DDBJ whole genome shotgun (WGS) entry which is preliminary data.</text>
</comment>
<dbReference type="AlphaFoldDB" id="A0A2G5HKT0"/>
<evidence type="ECO:0000256" key="4">
    <source>
        <dbReference type="SAM" id="SignalP"/>
    </source>
</evidence>
<dbReference type="Proteomes" id="UP000230605">
    <property type="component" value="Chromosome 4"/>
</dbReference>
<evidence type="ECO:0000313" key="7">
    <source>
        <dbReference type="Proteomes" id="UP000230605"/>
    </source>
</evidence>
<feature type="signal peptide" evidence="4">
    <location>
        <begin position="1"/>
        <end position="22"/>
    </location>
</feature>
<keyword evidence="4" id="KW-0732">Signal</keyword>
<dbReference type="InterPro" id="IPR001077">
    <property type="entry name" value="COMT_C"/>
</dbReference>
<dbReference type="Pfam" id="PF00891">
    <property type="entry name" value="Methyltransf_2"/>
    <property type="match status" value="1"/>
</dbReference>
<keyword evidence="1 6" id="KW-0489">Methyltransferase</keyword>
<dbReference type="InterPro" id="IPR016461">
    <property type="entry name" value="COMT-like"/>
</dbReference>